<dbReference type="OrthoDB" id="266313at2"/>
<dbReference type="EMBL" id="CP034348">
    <property type="protein sequence ID" value="QGX99226.1"/>
    <property type="molecule type" value="Genomic_DNA"/>
</dbReference>
<keyword evidence="1" id="KW-0175">Coiled coil</keyword>
<gene>
    <name evidence="3" type="ORF">EI983_13515</name>
</gene>
<reference evidence="4" key="1">
    <citation type="submission" date="2018-12" db="EMBL/GenBank/DDBJ databases">
        <title>Complete genome sequence of Roseovarius sp. MME-070.</title>
        <authorList>
            <person name="Nam Y.-D."/>
            <person name="Kang J."/>
            <person name="Chung W.-H."/>
            <person name="Park Y.S."/>
        </authorList>
    </citation>
    <scope>NUCLEOTIDE SEQUENCE [LARGE SCALE GENOMIC DNA]</scope>
    <source>
        <strain evidence="4">MME-070</strain>
    </source>
</reference>
<dbReference type="Pfam" id="PF08447">
    <property type="entry name" value="PAS_3"/>
    <property type="match status" value="1"/>
</dbReference>
<dbReference type="AlphaFoldDB" id="A0A6I6IUZ7"/>
<sequence>MTTADTDAHVSFAANEARFYLHELFFSRTDARGVIQYGNSVFQRVSDYSWQELIGAPHKIIRHPEMPRGAFWLMWDKIKKREPVGTYVQNRSKEGLFYWVYAIVTPMDEGYLSVRMKPTSDVFSLIKAEYAALLAREEEEQLTPERSAEVFIERLDALGFPDYESFMAHAARQESKARSKALKKPRDEAAFIFSTMTNALRTVRRTGEDIVRQFEAIRSTPLNMRIQAEQLGDQSAVLSVISMNYTTLSDEIYERIRVFLDSSDTALEKIRTGLFLSCTCSLQKELLAQFEREEPLDNGLSKEEEVERLQKQMSDYRLESDNALRSISNEAERFIFNCVCLKRILSGLNMTRVLSQIEVARIGNEAQSMKSIISQLVDFQANTRECLNLIERESMVIRQGVRQQIADARQETLAAS</sequence>
<evidence type="ECO:0000259" key="2">
    <source>
        <dbReference type="Pfam" id="PF08447"/>
    </source>
</evidence>
<feature type="coiled-coil region" evidence="1">
    <location>
        <begin position="299"/>
        <end position="326"/>
    </location>
</feature>
<accession>A0A6I6IUZ7</accession>
<feature type="domain" description="PAS fold-3" evidence="2">
    <location>
        <begin position="38"/>
        <end position="109"/>
    </location>
</feature>
<keyword evidence="4" id="KW-1185">Reference proteome</keyword>
<dbReference type="KEGG" id="rom:EI983_13515"/>
<proteinExistence type="predicted"/>
<organism evidence="3 4">
    <name type="scientific">Roseovarius faecimaris</name>
    <dbReference type="NCBI Taxonomy" id="2494550"/>
    <lineage>
        <taxon>Bacteria</taxon>
        <taxon>Pseudomonadati</taxon>
        <taxon>Pseudomonadota</taxon>
        <taxon>Alphaproteobacteria</taxon>
        <taxon>Rhodobacterales</taxon>
        <taxon>Roseobacteraceae</taxon>
        <taxon>Roseovarius</taxon>
    </lineage>
</organism>
<dbReference type="InterPro" id="IPR035965">
    <property type="entry name" value="PAS-like_dom_sf"/>
</dbReference>
<name>A0A6I6IUZ7_9RHOB</name>
<dbReference type="InterPro" id="IPR000014">
    <property type="entry name" value="PAS"/>
</dbReference>
<dbReference type="InterPro" id="IPR013655">
    <property type="entry name" value="PAS_fold_3"/>
</dbReference>
<protein>
    <recommendedName>
        <fullName evidence="2">PAS fold-3 domain-containing protein</fullName>
    </recommendedName>
</protein>
<dbReference type="SUPFAM" id="SSF55785">
    <property type="entry name" value="PYP-like sensor domain (PAS domain)"/>
    <property type="match status" value="1"/>
</dbReference>
<dbReference type="Proteomes" id="UP000428330">
    <property type="component" value="Chromosome"/>
</dbReference>
<dbReference type="RefSeq" id="WP_157707907.1">
    <property type="nucleotide sequence ID" value="NZ_CP034348.1"/>
</dbReference>
<evidence type="ECO:0000313" key="4">
    <source>
        <dbReference type="Proteomes" id="UP000428330"/>
    </source>
</evidence>
<dbReference type="CDD" id="cd00130">
    <property type="entry name" value="PAS"/>
    <property type="match status" value="1"/>
</dbReference>
<dbReference type="Gene3D" id="3.30.450.20">
    <property type="entry name" value="PAS domain"/>
    <property type="match status" value="1"/>
</dbReference>
<evidence type="ECO:0000256" key="1">
    <source>
        <dbReference type="SAM" id="Coils"/>
    </source>
</evidence>
<evidence type="ECO:0000313" key="3">
    <source>
        <dbReference type="EMBL" id="QGX99226.1"/>
    </source>
</evidence>